<dbReference type="NCBIfam" id="NF006873">
    <property type="entry name" value="PRK09369.1"/>
    <property type="match status" value="1"/>
</dbReference>
<dbReference type="PANTHER" id="PTHR43783:SF1">
    <property type="entry name" value="UDP-N-ACETYLGLUCOSAMINE 1-CARBOXYVINYLTRANSFERASE"/>
    <property type="match status" value="1"/>
</dbReference>
<evidence type="ECO:0000256" key="9">
    <source>
        <dbReference type="ARBA" id="ARBA00023316"/>
    </source>
</evidence>
<evidence type="ECO:0000256" key="6">
    <source>
        <dbReference type="ARBA" id="ARBA00022960"/>
    </source>
</evidence>
<dbReference type="CDD" id="cd01555">
    <property type="entry name" value="UdpNAET"/>
    <property type="match status" value="1"/>
</dbReference>
<keyword evidence="12" id="KW-0670">Pyruvate</keyword>
<dbReference type="Proteomes" id="UP000641206">
    <property type="component" value="Unassembled WGS sequence"/>
</dbReference>
<evidence type="ECO:0000256" key="10">
    <source>
        <dbReference type="ARBA" id="ARBA00038367"/>
    </source>
</evidence>
<sequence length="443" mass="47720">MEKIIVGGGRKLEGTVRVEGAKNAVLPVLAASLIASEGRSIIKEVPVLADVYTINEVLRNLNANVEFDSTENTVMIDASNKLETEAPFEYVRKMRASVLVLGPLLARYGHAKVAMPGGCAIGSRPIDLHLKGFEAMGADIHVGNGFVEAKSNGRLQGAKIYLDMPSVGATENIMMAAALADGKTIIENAAKEPEIVDLANYLNKMGARIVGAGTETIRIIGVEKLHGTEHTMIPDRIEAGTFMVAAAITNGNILIENAVREHLSSVVSKLEEMNVQVLDEDGGLRVIGSEDIQSTDIKTLPHPGFPTDMQSQMMALMLCAKGTSVITETVFENRFMHVEEFRRMNANIKIEGRSVIIEGLSELQGAEVAATDLRAAAALILAGLVSEGYTRVTELKHLDRGYVDIVGKLANLGADIRRIDENGVVIQPLGVEENIELNEFITE</sequence>
<dbReference type="NCBIfam" id="TIGR01072">
    <property type="entry name" value="murA"/>
    <property type="match status" value="1"/>
</dbReference>
<evidence type="ECO:0000313" key="15">
    <source>
        <dbReference type="Proteomes" id="UP000641206"/>
    </source>
</evidence>
<evidence type="ECO:0000256" key="8">
    <source>
        <dbReference type="ARBA" id="ARBA00023306"/>
    </source>
</evidence>
<keyword evidence="4 12" id="KW-0132">Cell division</keyword>
<dbReference type="Pfam" id="PF00275">
    <property type="entry name" value="EPSP_synthase"/>
    <property type="match status" value="1"/>
</dbReference>
<keyword evidence="15" id="KW-1185">Reference proteome</keyword>
<evidence type="ECO:0000256" key="4">
    <source>
        <dbReference type="ARBA" id="ARBA00022618"/>
    </source>
</evidence>
<comment type="pathway">
    <text evidence="2 12">Cell wall biogenesis; peptidoglycan biosynthesis.</text>
</comment>
<feature type="binding site" evidence="12">
    <location>
        <position position="330"/>
    </location>
    <ligand>
        <name>UDP-N-acetyl-alpha-D-glucosamine</name>
        <dbReference type="ChEBI" id="CHEBI:57705"/>
    </ligand>
</feature>
<evidence type="ECO:0000259" key="13">
    <source>
        <dbReference type="Pfam" id="PF00275"/>
    </source>
</evidence>
<dbReference type="InterPro" id="IPR036968">
    <property type="entry name" value="Enolpyruvate_Tfrase_sf"/>
</dbReference>
<evidence type="ECO:0000256" key="5">
    <source>
        <dbReference type="ARBA" id="ARBA00022679"/>
    </source>
</evidence>
<evidence type="ECO:0000256" key="12">
    <source>
        <dbReference type="HAMAP-Rule" id="MF_00111"/>
    </source>
</evidence>
<comment type="catalytic activity">
    <reaction evidence="11 12">
        <text>phosphoenolpyruvate + UDP-N-acetyl-alpha-D-glucosamine = UDP-N-acetyl-3-O-(1-carboxyvinyl)-alpha-D-glucosamine + phosphate</text>
        <dbReference type="Rhea" id="RHEA:18681"/>
        <dbReference type="ChEBI" id="CHEBI:43474"/>
        <dbReference type="ChEBI" id="CHEBI:57705"/>
        <dbReference type="ChEBI" id="CHEBI:58702"/>
        <dbReference type="ChEBI" id="CHEBI:68483"/>
        <dbReference type="EC" id="2.5.1.7"/>
    </reaction>
</comment>
<dbReference type="InterPro" id="IPR001986">
    <property type="entry name" value="Enolpyruvate_Tfrase_dom"/>
</dbReference>
<evidence type="ECO:0000256" key="1">
    <source>
        <dbReference type="ARBA" id="ARBA00004496"/>
    </source>
</evidence>
<keyword evidence="7 12" id="KW-0573">Peptidoglycan synthesis</keyword>
<reference evidence="15" key="1">
    <citation type="journal article" date="2019" name="Int. J. Syst. Evol. Microbiol.">
        <title>The Global Catalogue of Microorganisms (GCM) 10K type strain sequencing project: providing services to taxonomists for standard genome sequencing and annotation.</title>
        <authorList>
            <consortium name="The Broad Institute Genomics Platform"/>
            <consortium name="The Broad Institute Genome Sequencing Center for Infectious Disease"/>
            <person name="Wu L."/>
            <person name="Ma J."/>
        </authorList>
    </citation>
    <scope>NUCLEOTIDE SEQUENCE [LARGE SCALE GENOMIC DNA]</scope>
    <source>
        <strain evidence="15">CGMCC 1.7693</strain>
    </source>
</reference>
<evidence type="ECO:0000256" key="2">
    <source>
        <dbReference type="ARBA" id="ARBA00004752"/>
    </source>
</evidence>
<comment type="caution">
    <text evidence="12">Lacks conserved residue(s) required for the propagation of feature annotation.</text>
</comment>
<keyword evidence="9 12" id="KW-0961">Cell wall biogenesis/degradation</keyword>
<dbReference type="HAMAP" id="MF_00111">
    <property type="entry name" value="MurA"/>
    <property type="match status" value="1"/>
</dbReference>
<feature type="binding site" evidence="12">
    <location>
        <begin position="22"/>
        <end position="23"/>
    </location>
    <ligand>
        <name>phosphoenolpyruvate</name>
        <dbReference type="ChEBI" id="CHEBI:58702"/>
    </ligand>
</feature>
<gene>
    <name evidence="14" type="primary">murA1</name>
    <name evidence="12" type="synonym">murA</name>
    <name evidence="14" type="ORF">GCM10011346_42080</name>
</gene>
<feature type="modified residue" description="2-(S-cysteinyl)pyruvic acid O-phosphothioketal" evidence="12">
    <location>
        <position position="119"/>
    </location>
</feature>
<keyword evidence="8 12" id="KW-0131">Cell cycle</keyword>
<name>A0ABQ2P0S4_9BACI</name>
<keyword evidence="3 12" id="KW-0963">Cytoplasm</keyword>
<dbReference type="PANTHER" id="PTHR43783">
    <property type="entry name" value="UDP-N-ACETYLGLUCOSAMINE 1-CARBOXYVINYLTRANSFERASE"/>
    <property type="match status" value="1"/>
</dbReference>
<dbReference type="InterPro" id="IPR050068">
    <property type="entry name" value="MurA_subfamily"/>
</dbReference>
<dbReference type="InterPro" id="IPR013792">
    <property type="entry name" value="RNA3'P_cycl/enolpyr_Trfase_a/b"/>
</dbReference>
<evidence type="ECO:0000313" key="14">
    <source>
        <dbReference type="EMBL" id="GGP15173.1"/>
    </source>
</evidence>
<feature type="binding site" evidence="12">
    <location>
        <position position="95"/>
    </location>
    <ligand>
        <name>UDP-N-acetyl-alpha-D-glucosamine</name>
        <dbReference type="ChEBI" id="CHEBI:57705"/>
    </ligand>
</feature>
<keyword evidence="6 12" id="KW-0133">Cell shape</keyword>
<comment type="caution">
    <text evidence="14">The sequence shown here is derived from an EMBL/GenBank/DDBJ whole genome shotgun (WGS) entry which is preliminary data.</text>
</comment>
<dbReference type="InterPro" id="IPR005750">
    <property type="entry name" value="UDP_GlcNAc_COvinyl_MurA"/>
</dbReference>
<dbReference type="EC" id="2.5.1.7" evidence="12"/>
<dbReference type="RefSeq" id="WP_188736882.1">
    <property type="nucleotide sequence ID" value="NZ_BMLW01000014.1"/>
</dbReference>
<dbReference type="SUPFAM" id="SSF55205">
    <property type="entry name" value="EPT/RTPC-like"/>
    <property type="match status" value="1"/>
</dbReference>
<comment type="function">
    <text evidence="12">Cell wall formation. Adds enolpyruvyl to UDP-N-acetylglucosamine.</text>
</comment>
<organism evidence="14 15">
    <name type="scientific">Oceanobacillus neutriphilus</name>
    <dbReference type="NCBI Taxonomy" id="531815"/>
    <lineage>
        <taxon>Bacteria</taxon>
        <taxon>Bacillati</taxon>
        <taxon>Bacillota</taxon>
        <taxon>Bacilli</taxon>
        <taxon>Bacillales</taxon>
        <taxon>Bacillaceae</taxon>
        <taxon>Oceanobacillus</taxon>
    </lineage>
</organism>
<dbReference type="EMBL" id="BMLW01000014">
    <property type="protein sequence ID" value="GGP15173.1"/>
    <property type="molecule type" value="Genomic_DNA"/>
</dbReference>
<accession>A0ABQ2P0S4</accession>
<protein>
    <recommendedName>
        <fullName evidence="12">UDP-N-acetylglucosamine 1-carboxyvinyltransferase</fullName>
        <ecNumber evidence="12">2.5.1.7</ecNumber>
    </recommendedName>
    <alternativeName>
        <fullName evidence="12">Enoylpyruvate transferase</fullName>
    </alternativeName>
    <alternativeName>
        <fullName evidence="12">UDP-N-acetylglucosamine enolpyruvyl transferase</fullName>
        <shortName evidence="12">EPT</shortName>
    </alternativeName>
</protein>
<feature type="active site" description="Proton donor" evidence="12">
    <location>
        <position position="119"/>
    </location>
</feature>
<feature type="binding site" evidence="12">
    <location>
        <begin position="124"/>
        <end position="128"/>
    </location>
    <ligand>
        <name>UDP-N-acetyl-alpha-D-glucosamine</name>
        <dbReference type="ChEBI" id="CHEBI:57705"/>
    </ligand>
</feature>
<dbReference type="Gene3D" id="3.65.10.10">
    <property type="entry name" value="Enolpyruvate transferase domain"/>
    <property type="match status" value="2"/>
</dbReference>
<comment type="subcellular location">
    <subcellularLocation>
        <location evidence="1 12">Cytoplasm</location>
    </subcellularLocation>
</comment>
<keyword evidence="5 12" id="KW-0808">Transferase</keyword>
<feature type="domain" description="Enolpyruvate transferase" evidence="13">
    <location>
        <begin position="8"/>
        <end position="409"/>
    </location>
</feature>
<evidence type="ECO:0000256" key="3">
    <source>
        <dbReference type="ARBA" id="ARBA00022490"/>
    </source>
</evidence>
<comment type="similarity">
    <text evidence="10 12">Belongs to the EPSP synthase family. MurA subfamily.</text>
</comment>
<feature type="binding site" evidence="12">
    <location>
        <position position="308"/>
    </location>
    <ligand>
        <name>UDP-N-acetyl-alpha-D-glucosamine</name>
        <dbReference type="ChEBI" id="CHEBI:57705"/>
    </ligand>
</feature>
<proteinExistence type="inferred from homology"/>
<evidence type="ECO:0000256" key="7">
    <source>
        <dbReference type="ARBA" id="ARBA00022984"/>
    </source>
</evidence>
<evidence type="ECO:0000256" key="11">
    <source>
        <dbReference type="ARBA" id="ARBA00047527"/>
    </source>
</evidence>